<evidence type="ECO:0000256" key="6">
    <source>
        <dbReference type="ARBA" id="ARBA00023004"/>
    </source>
</evidence>
<dbReference type="AlphaFoldDB" id="A0A512AI76"/>
<evidence type="ECO:0000256" key="10">
    <source>
        <dbReference type="ARBA" id="ARBA00023237"/>
    </source>
</evidence>
<keyword evidence="7" id="KW-0406">Ion transport</keyword>
<keyword evidence="2 11" id="KW-0813">Transport</keyword>
<dbReference type="Proteomes" id="UP000321464">
    <property type="component" value="Unassembled WGS sequence"/>
</dbReference>
<evidence type="ECO:0000259" key="15">
    <source>
        <dbReference type="Pfam" id="PF07715"/>
    </source>
</evidence>
<dbReference type="CDD" id="cd01347">
    <property type="entry name" value="ligand_gated_channel"/>
    <property type="match status" value="1"/>
</dbReference>
<keyword evidence="17" id="KW-1185">Reference proteome</keyword>
<evidence type="ECO:0000256" key="3">
    <source>
        <dbReference type="ARBA" id="ARBA00022452"/>
    </source>
</evidence>
<dbReference type="PANTHER" id="PTHR32552">
    <property type="entry name" value="FERRICHROME IRON RECEPTOR-RELATED"/>
    <property type="match status" value="1"/>
</dbReference>
<feature type="domain" description="TonB-dependent receptor plug" evidence="15">
    <location>
        <begin position="58"/>
        <end position="163"/>
    </location>
</feature>
<evidence type="ECO:0000256" key="5">
    <source>
        <dbReference type="ARBA" id="ARBA00022692"/>
    </source>
</evidence>
<keyword evidence="16" id="KW-0675">Receptor</keyword>
<evidence type="ECO:0000313" key="16">
    <source>
        <dbReference type="EMBL" id="GEN99410.1"/>
    </source>
</evidence>
<protein>
    <submittedName>
        <fullName evidence="16">TonB-dependent receptor</fullName>
    </submittedName>
</protein>
<dbReference type="InterPro" id="IPR000531">
    <property type="entry name" value="Beta-barrel_TonB"/>
</dbReference>
<evidence type="ECO:0000256" key="9">
    <source>
        <dbReference type="ARBA" id="ARBA00023136"/>
    </source>
</evidence>
<evidence type="ECO:0000256" key="1">
    <source>
        <dbReference type="ARBA" id="ARBA00004571"/>
    </source>
</evidence>
<keyword evidence="4" id="KW-0410">Iron transport</keyword>
<sequence>MAAGLPATASAESALDSSGPSQAATAENTDGPGRLAGAARVNQAGEVVVTAERRAERLEDVPMSISTVSNQQIQSSGATSLRDLVMIVPGFQLAASGIYPQPTIRGVSATVANFFETNVAVYVDGLYQVAPMILNIDLPNVANVEVLKGPQGTLYGRNATGGAVLINTFDPTDHLEARAELTYARFDDKRVSAYVSGPLGDRVSVSIAGNVRHSDGYYKLASRTVPGATAGNAAPIRQEAIRGKLKFAPSETFSATLIASRVYVSDTRTNVYTPIENVLPSLTTNAAYLTTPTKPGVYAFDPQNVGATAQTEVALKMQLSTGIGTIHSITGYADTVSRGRLDFDGTYAPGTFVANDPVKNKTFQQSIDYNIDAIDRVQLLVGFQYVDGILDGFGQTFVGSIANSGSSPLSLTRDYALLQTAYWRDHRSAKAGYIDATWNLVDHLYLNVGGRYSSERLSATRRTDSTLASLQRIALSTGQTFEKFTPRASLRYEFSPRTSVYASYSQGFRAGNYNSTTPSCVNTTNGACFTPALQEVVDAYEVGFKIARPTFRFDAAGFYSDYRQMQIANVKQVNGTVLIDLTNAPKAEIYGVEASVSAQPVANLTVTAGGTWLHARYGDGFTFPGTGVNPAVVGINTNSDPLRTYANQSQTQDLSGLMLSRAPNFSGNFGLEYRVPQDRGGWDFATNLRFTTKYVPNNPSVWGSAVGVPLARQREQRFVQNGYVQINASVTYTTPDGRYFVRVWGANLTDKQYLLNANNSTYGTYTAWSDPRSIGGTIGFKM</sequence>
<evidence type="ECO:0000313" key="17">
    <source>
        <dbReference type="Proteomes" id="UP000321464"/>
    </source>
</evidence>
<evidence type="ECO:0000256" key="7">
    <source>
        <dbReference type="ARBA" id="ARBA00023065"/>
    </source>
</evidence>
<feature type="compositionally biased region" description="Polar residues" evidence="13">
    <location>
        <begin position="15"/>
        <end position="28"/>
    </location>
</feature>
<dbReference type="InterPro" id="IPR012910">
    <property type="entry name" value="Plug_dom"/>
</dbReference>
<dbReference type="InterPro" id="IPR036942">
    <property type="entry name" value="Beta-barrel_TonB_sf"/>
</dbReference>
<dbReference type="InterPro" id="IPR039426">
    <property type="entry name" value="TonB-dep_rcpt-like"/>
</dbReference>
<evidence type="ECO:0000256" key="2">
    <source>
        <dbReference type="ARBA" id="ARBA00022448"/>
    </source>
</evidence>
<dbReference type="PROSITE" id="PS52016">
    <property type="entry name" value="TONB_DEPENDENT_REC_3"/>
    <property type="match status" value="1"/>
</dbReference>
<keyword evidence="8 12" id="KW-0798">TonB box</keyword>
<evidence type="ECO:0000256" key="8">
    <source>
        <dbReference type="ARBA" id="ARBA00023077"/>
    </source>
</evidence>
<name>A0A512AI76_9SPHN</name>
<dbReference type="EMBL" id="BJYR01000008">
    <property type="protein sequence ID" value="GEN99410.1"/>
    <property type="molecule type" value="Genomic_DNA"/>
</dbReference>
<keyword evidence="10 11" id="KW-0998">Cell outer membrane</keyword>
<comment type="similarity">
    <text evidence="11 12">Belongs to the TonB-dependent receptor family.</text>
</comment>
<keyword evidence="5 11" id="KW-0812">Transmembrane</keyword>
<evidence type="ECO:0000256" key="11">
    <source>
        <dbReference type="PROSITE-ProRule" id="PRU01360"/>
    </source>
</evidence>
<evidence type="ECO:0000259" key="14">
    <source>
        <dbReference type="Pfam" id="PF00593"/>
    </source>
</evidence>
<dbReference type="GO" id="GO:0009279">
    <property type="term" value="C:cell outer membrane"/>
    <property type="evidence" value="ECO:0007669"/>
    <property type="project" value="UniProtKB-SubCell"/>
</dbReference>
<dbReference type="GO" id="GO:0006826">
    <property type="term" value="P:iron ion transport"/>
    <property type="evidence" value="ECO:0007669"/>
    <property type="project" value="UniProtKB-KW"/>
</dbReference>
<evidence type="ECO:0000256" key="12">
    <source>
        <dbReference type="RuleBase" id="RU003357"/>
    </source>
</evidence>
<gene>
    <name evidence="16" type="ORF">NSE01_12430</name>
</gene>
<comment type="caution">
    <text evidence="16">The sequence shown here is derived from an EMBL/GenBank/DDBJ whole genome shotgun (WGS) entry which is preliminary data.</text>
</comment>
<dbReference type="Gene3D" id="2.40.170.20">
    <property type="entry name" value="TonB-dependent receptor, beta-barrel domain"/>
    <property type="match status" value="1"/>
</dbReference>
<evidence type="ECO:0000256" key="13">
    <source>
        <dbReference type="SAM" id="MobiDB-lite"/>
    </source>
</evidence>
<organism evidence="16 17">
    <name type="scientific">Novosphingobium sediminis</name>
    <dbReference type="NCBI Taxonomy" id="707214"/>
    <lineage>
        <taxon>Bacteria</taxon>
        <taxon>Pseudomonadati</taxon>
        <taxon>Pseudomonadota</taxon>
        <taxon>Alphaproteobacteria</taxon>
        <taxon>Sphingomonadales</taxon>
        <taxon>Sphingomonadaceae</taxon>
        <taxon>Novosphingobium</taxon>
    </lineage>
</organism>
<dbReference type="SUPFAM" id="SSF56935">
    <property type="entry name" value="Porins"/>
    <property type="match status" value="1"/>
</dbReference>
<dbReference type="Pfam" id="PF07715">
    <property type="entry name" value="Plug"/>
    <property type="match status" value="1"/>
</dbReference>
<dbReference type="PANTHER" id="PTHR32552:SF81">
    <property type="entry name" value="TONB-DEPENDENT OUTER MEMBRANE RECEPTOR"/>
    <property type="match status" value="1"/>
</dbReference>
<keyword evidence="3 11" id="KW-1134">Transmembrane beta strand</keyword>
<evidence type="ECO:0000256" key="4">
    <source>
        <dbReference type="ARBA" id="ARBA00022496"/>
    </source>
</evidence>
<reference evidence="16 17" key="1">
    <citation type="submission" date="2019-07" db="EMBL/GenBank/DDBJ databases">
        <title>Whole genome shotgun sequence of Novosphingobium sediminis NBRC 106119.</title>
        <authorList>
            <person name="Hosoyama A."/>
            <person name="Uohara A."/>
            <person name="Ohji S."/>
            <person name="Ichikawa N."/>
        </authorList>
    </citation>
    <scope>NUCLEOTIDE SEQUENCE [LARGE SCALE GENOMIC DNA]</scope>
    <source>
        <strain evidence="16 17">NBRC 106119</strain>
    </source>
</reference>
<dbReference type="RefSeq" id="WP_170233773.1">
    <property type="nucleotide sequence ID" value="NZ_BJYR01000008.1"/>
</dbReference>
<feature type="domain" description="TonB-dependent receptor-like beta-barrel" evidence="14">
    <location>
        <begin position="281"/>
        <end position="747"/>
    </location>
</feature>
<accession>A0A512AI76</accession>
<keyword evidence="6" id="KW-0408">Iron</keyword>
<dbReference type="Pfam" id="PF00593">
    <property type="entry name" value="TonB_dep_Rec_b-barrel"/>
    <property type="match status" value="1"/>
</dbReference>
<proteinExistence type="inferred from homology"/>
<comment type="subcellular location">
    <subcellularLocation>
        <location evidence="1 11">Cell outer membrane</location>
        <topology evidence="1 11">Multi-pass membrane protein</topology>
    </subcellularLocation>
</comment>
<feature type="region of interest" description="Disordered" evidence="13">
    <location>
        <begin position="1"/>
        <end position="36"/>
    </location>
</feature>
<keyword evidence="9 11" id="KW-0472">Membrane</keyword>